<accession>A0A9W6ZKM7</accession>
<feature type="region of interest" description="Disordered" evidence="1">
    <location>
        <begin position="55"/>
        <end position="83"/>
    </location>
</feature>
<name>A0A9W6ZKM7_9STRA</name>
<reference evidence="4" key="1">
    <citation type="journal article" date="2023" name="Commun. Biol.">
        <title>Genome analysis of Parmales, the sister group of diatoms, reveals the evolutionary specialization of diatoms from phago-mixotrophs to photoautotrophs.</title>
        <authorList>
            <person name="Ban H."/>
            <person name="Sato S."/>
            <person name="Yoshikawa S."/>
            <person name="Yamada K."/>
            <person name="Nakamura Y."/>
            <person name="Ichinomiya M."/>
            <person name="Sato N."/>
            <person name="Blanc-Mathieu R."/>
            <person name="Endo H."/>
            <person name="Kuwata A."/>
            <person name="Ogata H."/>
        </authorList>
    </citation>
    <scope>NUCLEOTIDE SEQUENCE [LARGE SCALE GENOMIC DNA]</scope>
    <source>
        <strain evidence="4">NIES 3700</strain>
    </source>
</reference>
<feature type="region of interest" description="Disordered" evidence="1">
    <location>
        <begin position="99"/>
        <end position="135"/>
    </location>
</feature>
<feature type="signal peptide" evidence="2">
    <location>
        <begin position="1"/>
        <end position="25"/>
    </location>
</feature>
<proteinExistence type="predicted"/>
<evidence type="ECO:0000256" key="2">
    <source>
        <dbReference type="SAM" id="SignalP"/>
    </source>
</evidence>
<comment type="caution">
    <text evidence="3">The sequence shown here is derived from an EMBL/GenBank/DDBJ whole genome shotgun (WGS) entry which is preliminary data.</text>
</comment>
<gene>
    <name evidence="3" type="ORF">TrLO_g979</name>
</gene>
<dbReference type="AlphaFoldDB" id="A0A9W6ZKM7"/>
<protein>
    <submittedName>
        <fullName evidence="3">Uncharacterized protein</fullName>
    </submittedName>
</protein>
<feature type="chain" id="PRO_5040854013" evidence="2">
    <location>
        <begin position="26"/>
        <end position="135"/>
    </location>
</feature>
<organism evidence="3 4">
    <name type="scientific">Triparma laevis f. longispina</name>
    <dbReference type="NCBI Taxonomy" id="1714387"/>
    <lineage>
        <taxon>Eukaryota</taxon>
        <taxon>Sar</taxon>
        <taxon>Stramenopiles</taxon>
        <taxon>Ochrophyta</taxon>
        <taxon>Bolidophyceae</taxon>
        <taxon>Parmales</taxon>
        <taxon>Triparmaceae</taxon>
        <taxon>Triparma</taxon>
    </lineage>
</organism>
<dbReference type="Proteomes" id="UP001165122">
    <property type="component" value="Unassembled WGS sequence"/>
</dbReference>
<dbReference type="EMBL" id="BRXW01000409">
    <property type="protein sequence ID" value="GMH51730.1"/>
    <property type="molecule type" value="Genomic_DNA"/>
</dbReference>
<evidence type="ECO:0000256" key="1">
    <source>
        <dbReference type="SAM" id="MobiDB-lite"/>
    </source>
</evidence>
<keyword evidence="4" id="KW-1185">Reference proteome</keyword>
<evidence type="ECO:0000313" key="3">
    <source>
        <dbReference type="EMBL" id="GMH51730.1"/>
    </source>
</evidence>
<feature type="compositionally biased region" description="Polar residues" evidence="1">
    <location>
        <begin position="116"/>
        <end position="135"/>
    </location>
</feature>
<dbReference type="OrthoDB" id="10506172at2759"/>
<keyword evidence="2" id="KW-0732">Signal</keyword>
<evidence type="ECO:0000313" key="4">
    <source>
        <dbReference type="Proteomes" id="UP001165122"/>
    </source>
</evidence>
<sequence>MMKSESMLNSVSYVLLLLWVGGSLAYYPGISNRRAFIGSAIVGISLVRSDNAGAAPTVSAQSAAPSADKPNPSRGAGENGAIGAAFKLQNEETNARLAKQGISLGSEKEQDDRLSNALSSFSYESSVGNKNKSKR</sequence>